<dbReference type="Proteomes" id="UP000518605">
    <property type="component" value="Unassembled WGS sequence"/>
</dbReference>
<dbReference type="Gene3D" id="3.20.20.70">
    <property type="entry name" value="Aldolase class I"/>
    <property type="match status" value="1"/>
</dbReference>
<protein>
    <submittedName>
        <fullName evidence="5">2,4-dienoyl-CoA reductase-like NADH-dependent reductase (Old Yellow Enzyme family)</fullName>
    </submittedName>
</protein>
<evidence type="ECO:0000256" key="1">
    <source>
        <dbReference type="ARBA" id="ARBA00022630"/>
    </source>
</evidence>
<keyword evidence="6" id="KW-1185">Reference proteome</keyword>
<dbReference type="RefSeq" id="WP_183570363.1">
    <property type="nucleotide sequence ID" value="NZ_CBCSLB010000026.1"/>
</dbReference>
<evidence type="ECO:0000256" key="2">
    <source>
        <dbReference type="ARBA" id="ARBA00023002"/>
    </source>
</evidence>
<dbReference type="GO" id="GO:0010181">
    <property type="term" value="F:FMN binding"/>
    <property type="evidence" value="ECO:0007669"/>
    <property type="project" value="InterPro"/>
</dbReference>
<evidence type="ECO:0000313" key="6">
    <source>
        <dbReference type="Proteomes" id="UP000518605"/>
    </source>
</evidence>
<evidence type="ECO:0000256" key="3">
    <source>
        <dbReference type="SAM" id="MobiDB-lite"/>
    </source>
</evidence>
<organism evidence="5 6">
    <name type="scientific">Paenibacillus endophyticus</name>
    <dbReference type="NCBI Taxonomy" id="1294268"/>
    <lineage>
        <taxon>Bacteria</taxon>
        <taxon>Bacillati</taxon>
        <taxon>Bacillota</taxon>
        <taxon>Bacilli</taxon>
        <taxon>Bacillales</taxon>
        <taxon>Paenibacillaceae</taxon>
        <taxon>Paenibacillus</taxon>
    </lineage>
</organism>
<evidence type="ECO:0000259" key="4">
    <source>
        <dbReference type="Pfam" id="PF00724"/>
    </source>
</evidence>
<reference evidence="5 6" key="1">
    <citation type="submission" date="2020-08" db="EMBL/GenBank/DDBJ databases">
        <title>Genomic Encyclopedia of Type Strains, Phase III (KMG-III): the genomes of soil and plant-associated and newly described type strains.</title>
        <authorList>
            <person name="Whitman W."/>
        </authorList>
    </citation>
    <scope>NUCLEOTIDE SEQUENCE [LARGE SCALE GENOMIC DNA]</scope>
    <source>
        <strain evidence="5 6">CECT 8234</strain>
    </source>
</reference>
<comment type="caution">
    <text evidence="5">The sequence shown here is derived from an EMBL/GenBank/DDBJ whole genome shotgun (WGS) entry which is preliminary data.</text>
</comment>
<dbReference type="PANTHER" id="PTHR43656:SF2">
    <property type="entry name" value="BINDING OXIDOREDUCTASE, PUTATIVE (AFU_ORTHOLOGUE AFUA_2G08260)-RELATED"/>
    <property type="match status" value="1"/>
</dbReference>
<dbReference type="EMBL" id="JACHXW010000026">
    <property type="protein sequence ID" value="MBB3155561.1"/>
    <property type="molecule type" value="Genomic_DNA"/>
</dbReference>
<dbReference type="AlphaFoldDB" id="A0A7W5GD48"/>
<dbReference type="Pfam" id="PF00724">
    <property type="entry name" value="Oxidored_FMN"/>
    <property type="match status" value="1"/>
</dbReference>
<dbReference type="InterPro" id="IPR013785">
    <property type="entry name" value="Aldolase_TIM"/>
</dbReference>
<keyword evidence="1" id="KW-0285">Flavoprotein</keyword>
<feature type="domain" description="NADH:flavin oxidoreductase/NADH oxidase N-terminal" evidence="4">
    <location>
        <begin position="9"/>
        <end position="337"/>
    </location>
</feature>
<dbReference type="InterPro" id="IPR051799">
    <property type="entry name" value="NADH_flavin_oxidoreductase"/>
</dbReference>
<dbReference type="GO" id="GO:0016491">
    <property type="term" value="F:oxidoreductase activity"/>
    <property type="evidence" value="ECO:0007669"/>
    <property type="project" value="UniProtKB-KW"/>
</dbReference>
<dbReference type="CDD" id="cd04735">
    <property type="entry name" value="OYE_like_4_FMN"/>
    <property type="match status" value="1"/>
</dbReference>
<dbReference type="PANTHER" id="PTHR43656">
    <property type="entry name" value="BINDING OXIDOREDUCTASE, PUTATIVE (AFU_ORTHOLOGUE AFUA_2G08260)-RELATED"/>
    <property type="match status" value="1"/>
</dbReference>
<evidence type="ECO:0000313" key="5">
    <source>
        <dbReference type="EMBL" id="MBB3155561.1"/>
    </source>
</evidence>
<accession>A0A7W5GD48</accession>
<name>A0A7W5GD48_9BACL</name>
<sequence>MNPAYKPIVEPFTFPSGVQLKNRVLMAPMTNSSSHEDGGVSEQELDYYRARSGGVGAVITASSHVSPEGKSFVNEIGVYDDSLIPGLNKLSGTIQRQGAKAILQIYHAGRMASPELTGGKQPISPSAVASERPGSVVPREMTEEDIKDVIKAFGEATRRAIEAGFDGVEIQGSNTYLVQQFFSPHSNRRSDQWGGTLEKRMTFPLAIIDSVKQAVAEHARDPFIVGYRVSPEERENSGITMEDTLELVDVLAQQKLDYIHVSVRGFWDGSMRDETDTKSRVLLIQERAGHRVPVIGVGGLSSPEDVNEALNTGVPLLALAHAIIMEPKWIEKVLNDQENEIRTTLPRTAQKDLVIPDALWNMLLNVSGWFPVV</sequence>
<proteinExistence type="predicted"/>
<gene>
    <name evidence="5" type="ORF">FHS16_005669</name>
</gene>
<feature type="region of interest" description="Disordered" evidence="3">
    <location>
        <begin position="116"/>
        <end position="137"/>
    </location>
</feature>
<dbReference type="InterPro" id="IPR001155">
    <property type="entry name" value="OxRdtase_FMN_N"/>
</dbReference>
<keyword evidence="2" id="KW-0560">Oxidoreductase</keyword>
<dbReference type="SUPFAM" id="SSF51395">
    <property type="entry name" value="FMN-linked oxidoreductases"/>
    <property type="match status" value="1"/>
</dbReference>